<feature type="signal peptide" evidence="1">
    <location>
        <begin position="1"/>
        <end position="27"/>
    </location>
</feature>
<evidence type="ECO:0000256" key="1">
    <source>
        <dbReference type="SAM" id="SignalP"/>
    </source>
</evidence>
<reference evidence="2" key="1">
    <citation type="submission" date="2023-10" db="EMBL/GenBank/DDBJ databases">
        <title>Genome assemblies of two species of porcelain crab, Petrolisthes cinctipes and Petrolisthes manimaculis (Anomura: Porcellanidae).</title>
        <authorList>
            <person name="Angst P."/>
        </authorList>
    </citation>
    <scope>NUCLEOTIDE SEQUENCE</scope>
    <source>
        <strain evidence="2">PB745_01</strain>
        <tissue evidence="2">Gill</tissue>
    </source>
</reference>
<comment type="caution">
    <text evidence="2">The sequence shown here is derived from an EMBL/GenBank/DDBJ whole genome shotgun (WGS) entry which is preliminary data.</text>
</comment>
<sequence>MATVMTGRVFVFLLLVNTIFLSDITNSSPLLQTLKRQTRSTDACLTHNLSNMSGYTDTCHTTYERIDIDGVSLYNATCNDTFSTKQGTPCSAYIQNLGNYNISLFCYPEGLATNNGN</sequence>
<dbReference type="Proteomes" id="UP001286313">
    <property type="component" value="Unassembled WGS sequence"/>
</dbReference>
<evidence type="ECO:0000313" key="3">
    <source>
        <dbReference type="Proteomes" id="UP001286313"/>
    </source>
</evidence>
<accession>A0AAE1F600</accession>
<feature type="chain" id="PRO_5042028512" evidence="1">
    <location>
        <begin position="28"/>
        <end position="117"/>
    </location>
</feature>
<gene>
    <name evidence="2" type="ORF">Pcinc_026945</name>
</gene>
<dbReference type="EMBL" id="JAWQEG010003170">
    <property type="protein sequence ID" value="KAK3867590.1"/>
    <property type="molecule type" value="Genomic_DNA"/>
</dbReference>
<name>A0AAE1F600_PETCI</name>
<evidence type="ECO:0000313" key="2">
    <source>
        <dbReference type="EMBL" id="KAK3867590.1"/>
    </source>
</evidence>
<protein>
    <submittedName>
        <fullName evidence="2">Uncharacterized protein</fullName>
    </submittedName>
</protein>
<dbReference type="AlphaFoldDB" id="A0AAE1F600"/>
<organism evidence="2 3">
    <name type="scientific">Petrolisthes cinctipes</name>
    <name type="common">Flat porcelain crab</name>
    <dbReference type="NCBI Taxonomy" id="88211"/>
    <lineage>
        <taxon>Eukaryota</taxon>
        <taxon>Metazoa</taxon>
        <taxon>Ecdysozoa</taxon>
        <taxon>Arthropoda</taxon>
        <taxon>Crustacea</taxon>
        <taxon>Multicrustacea</taxon>
        <taxon>Malacostraca</taxon>
        <taxon>Eumalacostraca</taxon>
        <taxon>Eucarida</taxon>
        <taxon>Decapoda</taxon>
        <taxon>Pleocyemata</taxon>
        <taxon>Anomura</taxon>
        <taxon>Galatheoidea</taxon>
        <taxon>Porcellanidae</taxon>
        <taxon>Petrolisthes</taxon>
    </lineage>
</organism>
<keyword evidence="1" id="KW-0732">Signal</keyword>
<keyword evidence="3" id="KW-1185">Reference proteome</keyword>
<proteinExistence type="predicted"/>